<dbReference type="InterPro" id="IPR029753">
    <property type="entry name" value="D-isomer_DH_CS"/>
</dbReference>
<evidence type="ECO:0000313" key="5">
    <source>
        <dbReference type="Proteomes" id="UP000215377"/>
    </source>
</evidence>
<evidence type="ECO:0000256" key="2">
    <source>
        <dbReference type="ARBA" id="ARBA00023027"/>
    </source>
</evidence>
<dbReference type="SUPFAM" id="SSF51735">
    <property type="entry name" value="NAD(P)-binding Rossmann-fold domains"/>
    <property type="match status" value="1"/>
</dbReference>
<dbReference type="Gene3D" id="3.40.50.720">
    <property type="entry name" value="NAD(P)-binding Rossmann-like Domain"/>
    <property type="match status" value="2"/>
</dbReference>
<name>A0A225NHQ6_9RHOB</name>
<comment type="caution">
    <text evidence="4">The sequence shown here is derived from an EMBL/GenBank/DDBJ whole genome shotgun (WGS) entry which is preliminary data.</text>
</comment>
<evidence type="ECO:0000259" key="3">
    <source>
        <dbReference type="Pfam" id="PF02826"/>
    </source>
</evidence>
<evidence type="ECO:0000256" key="1">
    <source>
        <dbReference type="ARBA" id="ARBA00023002"/>
    </source>
</evidence>
<keyword evidence="2" id="KW-0520">NAD</keyword>
<reference evidence="4 5" key="1">
    <citation type="submission" date="2013-04" db="EMBL/GenBank/DDBJ databases">
        <title>Oceanicola sp. 22II1-22F33 Genome Sequencing.</title>
        <authorList>
            <person name="Lai Q."/>
            <person name="Li G."/>
            <person name="Shao Z."/>
        </authorList>
    </citation>
    <scope>NUCLEOTIDE SEQUENCE [LARGE SCALE GENOMIC DNA]</scope>
    <source>
        <strain evidence="4 5">22II1-22F33</strain>
    </source>
</reference>
<organism evidence="4 5">
    <name type="scientific">Marinibacterium profundimaris</name>
    <dbReference type="NCBI Taxonomy" id="1679460"/>
    <lineage>
        <taxon>Bacteria</taxon>
        <taxon>Pseudomonadati</taxon>
        <taxon>Pseudomonadota</taxon>
        <taxon>Alphaproteobacteria</taxon>
        <taxon>Rhodobacterales</taxon>
        <taxon>Paracoccaceae</taxon>
        <taxon>Marinibacterium</taxon>
    </lineage>
</organism>
<proteinExistence type="predicted"/>
<dbReference type="PANTHER" id="PTHR43333">
    <property type="entry name" value="2-HACID_DH_C DOMAIN-CONTAINING PROTEIN"/>
    <property type="match status" value="1"/>
</dbReference>
<dbReference type="GO" id="GO:0016616">
    <property type="term" value="F:oxidoreductase activity, acting on the CH-OH group of donors, NAD or NADP as acceptor"/>
    <property type="evidence" value="ECO:0007669"/>
    <property type="project" value="UniProtKB-ARBA"/>
</dbReference>
<dbReference type="RefSeq" id="WP_088650674.1">
    <property type="nucleotide sequence ID" value="NZ_AQQR01000005.1"/>
</dbReference>
<dbReference type="Proteomes" id="UP000215377">
    <property type="component" value="Unassembled WGS sequence"/>
</dbReference>
<dbReference type="PROSITE" id="PS00671">
    <property type="entry name" value="D_2_HYDROXYACID_DH_3"/>
    <property type="match status" value="1"/>
</dbReference>
<protein>
    <submittedName>
        <fullName evidence="4">2-hydroxyacid dehydrogenase</fullName>
    </submittedName>
</protein>
<keyword evidence="5" id="KW-1185">Reference proteome</keyword>
<dbReference type="OrthoDB" id="9787219at2"/>
<dbReference type="InterPro" id="IPR036291">
    <property type="entry name" value="NAD(P)-bd_dom_sf"/>
</dbReference>
<dbReference type="GO" id="GO:0051287">
    <property type="term" value="F:NAD binding"/>
    <property type="evidence" value="ECO:0007669"/>
    <property type="project" value="InterPro"/>
</dbReference>
<accession>A0A225NHQ6</accession>
<dbReference type="AlphaFoldDB" id="A0A225NHQ6"/>
<keyword evidence="1" id="KW-0560">Oxidoreductase</keyword>
<dbReference type="EMBL" id="AQQR01000005">
    <property type="protein sequence ID" value="OWU72972.1"/>
    <property type="molecule type" value="Genomic_DNA"/>
</dbReference>
<gene>
    <name evidence="4" type="ORF">ATO3_14940</name>
</gene>
<dbReference type="InterPro" id="IPR006140">
    <property type="entry name" value="D-isomer_DH_NAD-bd"/>
</dbReference>
<evidence type="ECO:0000313" key="4">
    <source>
        <dbReference type="EMBL" id="OWU72972.1"/>
    </source>
</evidence>
<dbReference type="PANTHER" id="PTHR43333:SF1">
    <property type="entry name" value="D-ISOMER SPECIFIC 2-HYDROXYACID DEHYDROGENASE NAD-BINDING DOMAIN-CONTAINING PROTEIN"/>
    <property type="match status" value="1"/>
</dbReference>
<dbReference type="Pfam" id="PF02826">
    <property type="entry name" value="2-Hacid_dh_C"/>
    <property type="match status" value="1"/>
</dbReference>
<feature type="domain" description="D-isomer specific 2-hydroxyacid dehydrogenase NAD-binding" evidence="3">
    <location>
        <begin position="105"/>
        <end position="276"/>
    </location>
</feature>
<sequence>MALLIDIGHEGWMTNDEVRDVILDALPGSDVRTRAGIGDPAEITMLACSTLDPDLPAQLPNLALVQKLGAGVETIVNHPALPPQARVARLKPMEPAREIAEWALTYMLRDQRQLLRFAAAQSRAEWAPVAPRETRKTRAAVLGLGHIGATTARLLRDIGFVTTGWSSSPKDIDGVTCLHGPDALPALLGEQDYVVAILPSTEGTRDLFDAAMLSHMKPGAVLLNAGRGDLIDEDALLAALGAGLGGAVLDVTRTEPLPADSPLWSHPGVTITPHVSGWHLGDALDDVAENFRRLAAGEPLLHEVDRSRGY</sequence>